<dbReference type="SUPFAM" id="SSF54001">
    <property type="entry name" value="Cysteine proteinases"/>
    <property type="match status" value="1"/>
</dbReference>
<sequence>MLPKHWGEQRYILCSLLSCKFTVEFTLFQDPSDFVHQHLALFVEIDTKSYVGSLSFFHLTTVRPHHTPPNPKTKWPHHTPHEKLCRFSFIFSFFHFFIFSFFRRNFFGLKCRLRLLADTNKAPILPTGDLPADFDWRNKGVVTSVKDQTSLIS</sequence>
<proteinExistence type="predicted"/>
<reference evidence="2 3" key="1">
    <citation type="submission" date="2018-10" db="EMBL/GenBank/DDBJ databases">
        <title>A high-quality apple genome assembly.</title>
        <authorList>
            <person name="Hu J."/>
        </authorList>
    </citation>
    <scope>NUCLEOTIDE SEQUENCE [LARGE SCALE GENOMIC DNA]</scope>
    <source>
        <strain evidence="3">cv. HFTH1</strain>
        <tissue evidence="2">Young leaf</tissue>
    </source>
</reference>
<evidence type="ECO:0000256" key="1">
    <source>
        <dbReference type="SAM" id="Phobius"/>
    </source>
</evidence>
<dbReference type="InterPro" id="IPR038765">
    <property type="entry name" value="Papain-like_cys_pep_sf"/>
</dbReference>
<comment type="caution">
    <text evidence="2">The sequence shown here is derived from an EMBL/GenBank/DDBJ whole genome shotgun (WGS) entry which is preliminary data.</text>
</comment>
<dbReference type="Gene3D" id="3.90.70.10">
    <property type="entry name" value="Cysteine proteinases"/>
    <property type="match status" value="1"/>
</dbReference>
<dbReference type="Proteomes" id="UP000290289">
    <property type="component" value="Chromosome 13"/>
</dbReference>
<evidence type="ECO:0000313" key="3">
    <source>
        <dbReference type="Proteomes" id="UP000290289"/>
    </source>
</evidence>
<keyword evidence="1" id="KW-0472">Membrane</keyword>
<name>A0A498I986_MALDO</name>
<evidence type="ECO:0000313" key="2">
    <source>
        <dbReference type="EMBL" id="RXH78547.1"/>
    </source>
</evidence>
<dbReference type="STRING" id="3750.A0A498I986"/>
<keyword evidence="1" id="KW-0812">Transmembrane</keyword>
<feature type="transmembrane region" description="Helical" evidence="1">
    <location>
        <begin position="84"/>
        <end position="102"/>
    </location>
</feature>
<gene>
    <name evidence="2" type="ORF">DVH24_002065</name>
</gene>
<keyword evidence="3" id="KW-1185">Reference proteome</keyword>
<accession>A0A498I986</accession>
<dbReference type="AlphaFoldDB" id="A0A498I986"/>
<organism evidence="2 3">
    <name type="scientific">Malus domestica</name>
    <name type="common">Apple</name>
    <name type="synonym">Pyrus malus</name>
    <dbReference type="NCBI Taxonomy" id="3750"/>
    <lineage>
        <taxon>Eukaryota</taxon>
        <taxon>Viridiplantae</taxon>
        <taxon>Streptophyta</taxon>
        <taxon>Embryophyta</taxon>
        <taxon>Tracheophyta</taxon>
        <taxon>Spermatophyta</taxon>
        <taxon>Magnoliopsida</taxon>
        <taxon>eudicotyledons</taxon>
        <taxon>Gunneridae</taxon>
        <taxon>Pentapetalae</taxon>
        <taxon>rosids</taxon>
        <taxon>fabids</taxon>
        <taxon>Rosales</taxon>
        <taxon>Rosaceae</taxon>
        <taxon>Amygdaloideae</taxon>
        <taxon>Maleae</taxon>
        <taxon>Malus</taxon>
    </lineage>
</organism>
<dbReference type="EMBL" id="RDQH01000339">
    <property type="protein sequence ID" value="RXH78547.1"/>
    <property type="molecule type" value="Genomic_DNA"/>
</dbReference>
<protein>
    <submittedName>
        <fullName evidence="2">Uncharacterized protein</fullName>
    </submittedName>
</protein>
<keyword evidence="1" id="KW-1133">Transmembrane helix</keyword>